<evidence type="ECO:0000256" key="2">
    <source>
        <dbReference type="SAM" id="Phobius"/>
    </source>
</evidence>
<dbReference type="AlphaFoldDB" id="A0AAD6Z5V8"/>
<feature type="transmembrane region" description="Helical" evidence="2">
    <location>
        <begin position="96"/>
        <end position="116"/>
    </location>
</feature>
<protein>
    <submittedName>
        <fullName evidence="3">Uncharacterized protein</fullName>
    </submittedName>
</protein>
<proteinExistence type="predicted"/>
<feature type="region of interest" description="Disordered" evidence="1">
    <location>
        <begin position="231"/>
        <end position="251"/>
    </location>
</feature>
<reference evidence="3" key="1">
    <citation type="submission" date="2023-03" db="EMBL/GenBank/DDBJ databases">
        <title>Massive genome expansion in bonnet fungi (Mycena s.s.) driven by repeated elements and novel gene families across ecological guilds.</title>
        <authorList>
            <consortium name="Lawrence Berkeley National Laboratory"/>
            <person name="Harder C.B."/>
            <person name="Miyauchi S."/>
            <person name="Viragh M."/>
            <person name="Kuo A."/>
            <person name="Thoen E."/>
            <person name="Andreopoulos B."/>
            <person name="Lu D."/>
            <person name="Skrede I."/>
            <person name="Drula E."/>
            <person name="Henrissat B."/>
            <person name="Morin E."/>
            <person name="Kohler A."/>
            <person name="Barry K."/>
            <person name="LaButti K."/>
            <person name="Morin E."/>
            <person name="Salamov A."/>
            <person name="Lipzen A."/>
            <person name="Mereny Z."/>
            <person name="Hegedus B."/>
            <person name="Baldrian P."/>
            <person name="Stursova M."/>
            <person name="Weitz H."/>
            <person name="Taylor A."/>
            <person name="Grigoriev I.V."/>
            <person name="Nagy L.G."/>
            <person name="Martin F."/>
            <person name="Kauserud H."/>
        </authorList>
    </citation>
    <scope>NUCLEOTIDE SEQUENCE</scope>
    <source>
        <strain evidence="3">CBHHK002</strain>
    </source>
</reference>
<accession>A0AAD6Z5V8</accession>
<evidence type="ECO:0000313" key="3">
    <source>
        <dbReference type="EMBL" id="KAJ7308627.1"/>
    </source>
</evidence>
<keyword evidence="2" id="KW-1133">Transmembrane helix</keyword>
<dbReference type="Proteomes" id="UP001218218">
    <property type="component" value="Unassembled WGS sequence"/>
</dbReference>
<dbReference type="EMBL" id="JARIHO010000085">
    <property type="protein sequence ID" value="KAJ7308627.1"/>
    <property type="molecule type" value="Genomic_DNA"/>
</dbReference>
<evidence type="ECO:0000256" key="1">
    <source>
        <dbReference type="SAM" id="MobiDB-lite"/>
    </source>
</evidence>
<gene>
    <name evidence="3" type="ORF">DFH08DRAFT_900422</name>
</gene>
<keyword evidence="2" id="KW-0472">Membrane</keyword>
<evidence type="ECO:0000313" key="4">
    <source>
        <dbReference type="Proteomes" id="UP001218218"/>
    </source>
</evidence>
<keyword evidence="2" id="KW-0812">Transmembrane</keyword>
<keyword evidence="4" id="KW-1185">Reference proteome</keyword>
<comment type="caution">
    <text evidence="3">The sequence shown here is derived from an EMBL/GenBank/DDBJ whole genome shotgun (WGS) entry which is preliminary data.</text>
</comment>
<organism evidence="3 4">
    <name type="scientific">Mycena albidolilacea</name>
    <dbReference type="NCBI Taxonomy" id="1033008"/>
    <lineage>
        <taxon>Eukaryota</taxon>
        <taxon>Fungi</taxon>
        <taxon>Dikarya</taxon>
        <taxon>Basidiomycota</taxon>
        <taxon>Agaricomycotina</taxon>
        <taxon>Agaricomycetes</taxon>
        <taxon>Agaricomycetidae</taxon>
        <taxon>Agaricales</taxon>
        <taxon>Marasmiineae</taxon>
        <taxon>Mycenaceae</taxon>
        <taxon>Mycena</taxon>
    </lineage>
</organism>
<feature type="transmembrane region" description="Helical" evidence="2">
    <location>
        <begin position="57"/>
        <end position="75"/>
    </location>
</feature>
<name>A0AAD6Z5V8_9AGAR</name>
<feature type="transmembrane region" description="Helical" evidence="2">
    <location>
        <begin position="136"/>
        <end position="159"/>
    </location>
</feature>
<feature type="transmembrane region" description="Helical" evidence="2">
    <location>
        <begin position="12"/>
        <end position="37"/>
    </location>
</feature>
<sequence>MSQTSSPSPKSSVILANHVLMAAAAIYIYDFVLTFPLELRFWRRQHSRRLLRDLLPLRYPMLILQIFILVANSWTQATPQVLVLTWRVHCVSHRRLWVSVPLGLLGLLAPLVNVAVPNPSPFPNCRLLNPSPPSRLTLVPVFRTIFDAIATVAFLVEFYKYRRRTVLQRSNLISEVMRESMMILAIMAMEAVFAQARNHARNYIAPFVDSITAILAARFIMATHERVKSEMATFTSHTEGDGTRRSGARNYPPFVRPPPEHTFYFSEVERVQENAMLSRDWPVEMPDAVHLRDPPIVSPLVFHAGPLPRYSARLGEPENSE</sequence>